<feature type="transmembrane region" description="Helical" evidence="2">
    <location>
        <begin position="15"/>
        <end position="36"/>
    </location>
</feature>
<dbReference type="Proteomes" id="UP000198242">
    <property type="component" value="Chromosome I"/>
</dbReference>
<reference evidence="4" key="1">
    <citation type="submission" date="2016-06" db="EMBL/GenBank/DDBJ databases">
        <authorList>
            <person name="Varghese N."/>
            <person name="Submissions Spin"/>
        </authorList>
    </citation>
    <scope>NUCLEOTIDE SEQUENCE [LARGE SCALE GENOMIC DNA]</scope>
    <source>
        <strain evidence="4">DSM 43909</strain>
    </source>
</reference>
<keyword evidence="2" id="KW-1133">Transmembrane helix</keyword>
<dbReference type="AlphaFoldDB" id="A0A1C4WYU7"/>
<evidence type="ECO:0000256" key="1">
    <source>
        <dbReference type="SAM" id="MobiDB-lite"/>
    </source>
</evidence>
<evidence type="ECO:0000313" key="4">
    <source>
        <dbReference type="Proteomes" id="UP000198242"/>
    </source>
</evidence>
<sequence>MRGAGRSSAGFRPDWAAVGALGGVAAAIVAFFAYALPRPSPAPPAQDAGIASPQVPEPKTPVHDASTAAPQTTVAEPSATAPQTPDTRPPLSLEPLLASCQEALAVVDRYYRNAGSTELSQQAAATEAYQGMMRASLSADGAVYSVTVALSRDFSDMRFILTGMVSGDYAARQARTNRDAQTLRDVCGAT</sequence>
<keyword evidence="2" id="KW-0472">Membrane</keyword>
<protein>
    <submittedName>
        <fullName evidence="3">Uncharacterized protein</fullName>
    </submittedName>
</protein>
<feature type="compositionally biased region" description="Polar residues" evidence="1">
    <location>
        <begin position="68"/>
        <end position="86"/>
    </location>
</feature>
<gene>
    <name evidence="3" type="ORF">GA0074695_2867</name>
</gene>
<evidence type="ECO:0000256" key="2">
    <source>
        <dbReference type="SAM" id="Phobius"/>
    </source>
</evidence>
<keyword evidence="4" id="KW-1185">Reference proteome</keyword>
<feature type="region of interest" description="Disordered" evidence="1">
    <location>
        <begin position="40"/>
        <end position="91"/>
    </location>
</feature>
<accession>A0A1C4WYU7</accession>
<dbReference type="EMBL" id="LT607411">
    <property type="protein sequence ID" value="SCF01379.1"/>
    <property type="molecule type" value="Genomic_DNA"/>
</dbReference>
<dbReference type="OrthoDB" id="3391474at2"/>
<keyword evidence="2" id="KW-0812">Transmembrane</keyword>
<proteinExistence type="predicted"/>
<organism evidence="3 4">
    <name type="scientific">Micromonospora viridifaciens</name>
    <dbReference type="NCBI Taxonomy" id="1881"/>
    <lineage>
        <taxon>Bacteria</taxon>
        <taxon>Bacillati</taxon>
        <taxon>Actinomycetota</taxon>
        <taxon>Actinomycetes</taxon>
        <taxon>Micromonosporales</taxon>
        <taxon>Micromonosporaceae</taxon>
        <taxon>Micromonospora</taxon>
    </lineage>
</organism>
<dbReference type="RefSeq" id="WP_089006697.1">
    <property type="nucleotide sequence ID" value="NZ_LT607411.1"/>
</dbReference>
<evidence type="ECO:0000313" key="3">
    <source>
        <dbReference type="EMBL" id="SCF01379.1"/>
    </source>
</evidence>
<name>A0A1C4WYU7_MICVI</name>